<dbReference type="InterPro" id="IPR003721">
    <property type="entry name" value="Pantoate_ligase"/>
</dbReference>
<dbReference type="Gene3D" id="3.30.1300.10">
    <property type="entry name" value="Pantoate-beta-alanine ligase, C-terminal domain"/>
    <property type="match status" value="1"/>
</dbReference>
<organism evidence="9 10">
    <name type="scientific">Rhizosphaericola mali</name>
    <dbReference type="NCBI Taxonomy" id="2545455"/>
    <lineage>
        <taxon>Bacteria</taxon>
        <taxon>Pseudomonadati</taxon>
        <taxon>Bacteroidota</taxon>
        <taxon>Chitinophagia</taxon>
        <taxon>Chitinophagales</taxon>
        <taxon>Chitinophagaceae</taxon>
        <taxon>Rhizosphaericola</taxon>
    </lineage>
</organism>
<evidence type="ECO:0000256" key="6">
    <source>
        <dbReference type="ARBA" id="ARBA00022840"/>
    </source>
</evidence>
<dbReference type="HAMAP" id="MF_00158">
    <property type="entry name" value="PanC"/>
    <property type="match status" value="1"/>
</dbReference>
<comment type="caution">
    <text evidence="8">Lacks conserved residue(s) required for the propagation of feature annotation.</text>
</comment>
<comment type="catalytic activity">
    <reaction evidence="7 8">
        <text>(R)-pantoate + beta-alanine + ATP = (R)-pantothenate + AMP + diphosphate + H(+)</text>
        <dbReference type="Rhea" id="RHEA:10912"/>
        <dbReference type="ChEBI" id="CHEBI:15378"/>
        <dbReference type="ChEBI" id="CHEBI:15980"/>
        <dbReference type="ChEBI" id="CHEBI:29032"/>
        <dbReference type="ChEBI" id="CHEBI:30616"/>
        <dbReference type="ChEBI" id="CHEBI:33019"/>
        <dbReference type="ChEBI" id="CHEBI:57966"/>
        <dbReference type="ChEBI" id="CHEBI:456215"/>
        <dbReference type="EC" id="6.3.2.1"/>
    </reaction>
</comment>
<dbReference type="PANTHER" id="PTHR21299:SF1">
    <property type="entry name" value="PANTOATE--BETA-ALANINE LIGASE"/>
    <property type="match status" value="1"/>
</dbReference>
<comment type="miscellaneous">
    <text evidence="8">The reaction proceeds by a bi uni uni bi ping pong mechanism.</text>
</comment>
<dbReference type="GO" id="GO:0005829">
    <property type="term" value="C:cytosol"/>
    <property type="evidence" value="ECO:0007669"/>
    <property type="project" value="TreeGrafter"/>
</dbReference>
<reference evidence="9 10" key="1">
    <citation type="submission" date="2019-09" db="EMBL/GenBank/DDBJ databases">
        <title>Complete genome sequence of Arachidicoccus sp. B3-10 isolated from apple orchard soil.</title>
        <authorList>
            <person name="Kim H.S."/>
            <person name="Han K.-I."/>
            <person name="Suh M.K."/>
            <person name="Lee K.C."/>
            <person name="Eom M.K."/>
            <person name="Kim J.-S."/>
            <person name="Kang S.W."/>
            <person name="Sin Y."/>
            <person name="Lee J.-S."/>
        </authorList>
    </citation>
    <scope>NUCLEOTIDE SEQUENCE [LARGE SCALE GENOMIC DNA]</scope>
    <source>
        <strain evidence="9 10">B3-10</strain>
    </source>
</reference>
<dbReference type="EC" id="6.3.2.1" evidence="8"/>
<keyword evidence="10" id="KW-1185">Reference proteome</keyword>
<dbReference type="InterPro" id="IPR042176">
    <property type="entry name" value="Pantoate_ligase_C"/>
</dbReference>
<dbReference type="Proteomes" id="UP000292424">
    <property type="component" value="Chromosome"/>
</dbReference>
<comment type="similarity">
    <text evidence="2 8">Belongs to the pantothenate synthetase family.</text>
</comment>
<name>A0A5P2G258_9BACT</name>
<dbReference type="CDD" id="cd00560">
    <property type="entry name" value="PanC"/>
    <property type="match status" value="1"/>
</dbReference>
<dbReference type="SUPFAM" id="SSF52374">
    <property type="entry name" value="Nucleotidylyl transferase"/>
    <property type="match status" value="1"/>
</dbReference>
<evidence type="ECO:0000256" key="3">
    <source>
        <dbReference type="ARBA" id="ARBA00022598"/>
    </source>
</evidence>
<evidence type="ECO:0000313" key="10">
    <source>
        <dbReference type="Proteomes" id="UP000292424"/>
    </source>
</evidence>
<keyword evidence="8" id="KW-0963">Cytoplasm</keyword>
<feature type="binding site" evidence="8">
    <location>
        <position position="61"/>
    </location>
    <ligand>
        <name>(R)-pantoate</name>
        <dbReference type="ChEBI" id="CHEBI:15980"/>
    </ligand>
</feature>
<dbReference type="Gene3D" id="3.40.50.620">
    <property type="entry name" value="HUPs"/>
    <property type="match status" value="1"/>
</dbReference>
<evidence type="ECO:0000256" key="7">
    <source>
        <dbReference type="ARBA" id="ARBA00048258"/>
    </source>
</evidence>
<sequence>MIIFKKVADIQNYISIQKEKGKSVGFVPTMGALHEGHISLIEFGKTQSDFLICSIFVNPTQFNDKNDFEKYPITIDADIELLEKNHCDVLFLPSVAEMYPDGMELKTHYDLGNIENLLEGAFRPGHFQGVCQVVERLLRIVLPDKLFMGQKDYQQVMVLKKMIQLQNLDTELIMLPIKRSQAGLALSSRNARLNQENLDHALTIIRVLEKIKSNISKNTFETLKKDAEDTLLNNGFEKIDYIELAQQEDLQSLPIWIKDTPSIILIAAWIEGVRLIDNILID</sequence>
<evidence type="ECO:0000256" key="4">
    <source>
        <dbReference type="ARBA" id="ARBA00022655"/>
    </source>
</evidence>
<dbReference type="GO" id="GO:0015940">
    <property type="term" value="P:pantothenate biosynthetic process"/>
    <property type="evidence" value="ECO:0007669"/>
    <property type="project" value="UniProtKB-UniRule"/>
</dbReference>
<evidence type="ECO:0000256" key="8">
    <source>
        <dbReference type="HAMAP-Rule" id="MF_00158"/>
    </source>
</evidence>
<dbReference type="InterPro" id="IPR004821">
    <property type="entry name" value="Cyt_trans-like"/>
</dbReference>
<keyword evidence="3 8" id="KW-0436">Ligase</keyword>
<evidence type="ECO:0000256" key="1">
    <source>
        <dbReference type="ARBA" id="ARBA00004990"/>
    </source>
</evidence>
<dbReference type="UniPathway" id="UPA00028">
    <property type="reaction ID" value="UER00005"/>
</dbReference>
<evidence type="ECO:0000256" key="2">
    <source>
        <dbReference type="ARBA" id="ARBA00009256"/>
    </source>
</evidence>
<evidence type="ECO:0000313" key="9">
    <source>
        <dbReference type="EMBL" id="QES87912.1"/>
    </source>
</evidence>
<comment type="subunit">
    <text evidence="8">Homodimer.</text>
</comment>
<dbReference type="EMBL" id="CP044016">
    <property type="protein sequence ID" value="QES87912.1"/>
    <property type="molecule type" value="Genomic_DNA"/>
</dbReference>
<dbReference type="InterPro" id="IPR014729">
    <property type="entry name" value="Rossmann-like_a/b/a_fold"/>
</dbReference>
<comment type="function">
    <text evidence="8">Catalyzes the condensation of pantoate with beta-alanine in an ATP-dependent reaction via a pantoyl-adenylate intermediate.</text>
</comment>
<accession>A0A5P2G258</accession>
<dbReference type="NCBIfam" id="TIGR00125">
    <property type="entry name" value="cyt_tran_rel"/>
    <property type="match status" value="1"/>
</dbReference>
<dbReference type="NCBIfam" id="TIGR00018">
    <property type="entry name" value="panC"/>
    <property type="match status" value="1"/>
</dbReference>
<gene>
    <name evidence="8" type="primary">panC</name>
    <name evidence="9" type="ORF">E0W69_004285</name>
</gene>
<comment type="subcellular location">
    <subcellularLocation>
        <location evidence="8">Cytoplasm</location>
    </subcellularLocation>
</comment>
<dbReference type="AlphaFoldDB" id="A0A5P2G258"/>
<dbReference type="KEGG" id="arac:E0W69_004285"/>
<protein>
    <recommendedName>
        <fullName evidence="8">Pantothenate synthetase</fullName>
        <shortName evidence="8">PS</shortName>
        <ecNumber evidence="8">6.3.2.1</ecNumber>
    </recommendedName>
    <alternativeName>
        <fullName evidence="8">Pantoate--beta-alanine ligase</fullName>
    </alternativeName>
    <alternativeName>
        <fullName evidence="8">Pantoate-activating enzyme</fullName>
    </alternativeName>
</protein>
<proteinExistence type="inferred from homology"/>
<dbReference type="Pfam" id="PF02569">
    <property type="entry name" value="Pantoate_ligase"/>
    <property type="match status" value="1"/>
</dbReference>
<comment type="pathway">
    <text evidence="1 8">Cofactor biosynthesis; (R)-pantothenate biosynthesis; (R)-pantothenate from (R)-pantoate and beta-alanine: step 1/1.</text>
</comment>
<keyword evidence="6 8" id="KW-0067">ATP-binding</keyword>
<feature type="binding site" evidence="8">
    <location>
        <begin position="186"/>
        <end position="189"/>
    </location>
    <ligand>
        <name>ATP</name>
        <dbReference type="ChEBI" id="CHEBI:30616"/>
    </ligand>
</feature>
<feature type="binding site" evidence="8">
    <location>
        <position position="155"/>
    </location>
    <ligand>
        <name>(R)-pantoate</name>
        <dbReference type="ChEBI" id="CHEBI:15980"/>
    </ligand>
</feature>
<dbReference type="OrthoDB" id="9773087at2"/>
<feature type="active site" description="Proton donor" evidence="8">
    <location>
        <position position="37"/>
    </location>
</feature>
<dbReference type="PANTHER" id="PTHR21299">
    <property type="entry name" value="CYTIDYLATE KINASE/PANTOATE-BETA-ALANINE LIGASE"/>
    <property type="match status" value="1"/>
</dbReference>
<dbReference type="GO" id="GO:0004592">
    <property type="term" value="F:pantoate-beta-alanine ligase activity"/>
    <property type="evidence" value="ECO:0007669"/>
    <property type="project" value="UniProtKB-UniRule"/>
</dbReference>
<dbReference type="GO" id="GO:0005524">
    <property type="term" value="F:ATP binding"/>
    <property type="evidence" value="ECO:0007669"/>
    <property type="project" value="UniProtKB-KW"/>
</dbReference>
<feature type="binding site" evidence="8">
    <location>
        <begin position="149"/>
        <end position="152"/>
    </location>
    <ligand>
        <name>ATP</name>
        <dbReference type="ChEBI" id="CHEBI:30616"/>
    </ligand>
</feature>
<feature type="binding site" evidence="8">
    <location>
        <begin position="30"/>
        <end position="37"/>
    </location>
    <ligand>
        <name>ATP</name>
        <dbReference type="ChEBI" id="CHEBI:30616"/>
    </ligand>
</feature>
<evidence type="ECO:0000256" key="5">
    <source>
        <dbReference type="ARBA" id="ARBA00022741"/>
    </source>
</evidence>
<feature type="binding site" evidence="8">
    <location>
        <position position="61"/>
    </location>
    <ligand>
        <name>beta-alanine</name>
        <dbReference type="ChEBI" id="CHEBI:57966"/>
    </ligand>
</feature>
<keyword evidence="4 8" id="KW-0566">Pantothenate biosynthesis</keyword>
<dbReference type="RefSeq" id="WP_131328799.1">
    <property type="nucleotide sequence ID" value="NZ_CP044016.1"/>
</dbReference>
<keyword evidence="5 8" id="KW-0547">Nucleotide-binding</keyword>